<protein>
    <submittedName>
        <fullName evidence="3">Uncharacterized protein</fullName>
    </submittedName>
</protein>
<keyword evidence="2" id="KW-1133">Transmembrane helix</keyword>
<feature type="compositionally biased region" description="Low complexity" evidence="1">
    <location>
        <begin position="308"/>
        <end position="321"/>
    </location>
</feature>
<feature type="compositionally biased region" description="Low complexity" evidence="1">
    <location>
        <begin position="284"/>
        <end position="298"/>
    </location>
</feature>
<evidence type="ECO:0000313" key="3">
    <source>
        <dbReference type="EMBL" id="KAK1772823.1"/>
    </source>
</evidence>
<feature type="transmembrane region" description="Helical" evidence="2">
    <location>
        <begin position="144"/>
        <end position="166"/>
    </location>
</feature>
<accession>A0AAJ0C9V9</accession>
<dbReference type="GeneID" id="85314584"/>
<organism evidence="3 4">
    <name type="scientific">Phialemonium atrogriseum</name>
    <dbReference type="NCBI Taxonomy" id="1093897"/>
    <lineage>
        <taxon>Eukaryota</taxon>
        <taxon>Fungi</taxon>
        <taxon>Dikarya</taxon>
        <taxon>Ascomycota</taxon>
        <taxon>Pezizomycotina</taxon>
        <taxon>Sordariomycetes</taxon>
        <taxon>Sordariomycetidae</taxon>
        <taxon>Cephalothecales</taxon>
        <taxon>Cephalothecaceae</taxon>
        <taxon>Phialemonium</taxon>
    </lineage>
</organism>
<keyword evidence="2" id="KW-0812">Transmembrane</keyword>
<feature type="region of interest" description="Disordered" evidence="1">
    <location>
        <begin position="219"/>
        <end position="408"/>
    </location>
</feature>
<dbReference type="RefSeq" id="XP_060289036.1">
    <property type="nucleotide sequence ID" value="XM_060431397.1"/>
</dbReference>
<dbReference type="AlphaFoldDB" id="A0AAJ0C9V9"/>
<evidence type="ECO:0000313" key="4">
    <source>
        <dbReference type="Proteomes" id="UP001244011"/>
    </source>
</evidence>
<name>A0AAJ0C9V9_9PEZI</name>
<proteinExistence type="predicted"/>
<feature type="compositionally biased region" description="Gly residues" evidence="1">
    <location>
        <begin position="356"/>
        <end position="369"/>
    </location>
</feature>
<dbReference type="Proteomes" id="UP001244011">
    <property type="component" value="Unassembled WGS sequence"/>
</dbReference>
<sequence length="427" mass="43562">MAAPRTPAMQRQPGLVQLADQWDTMLAGRALAVDVAQKDIFAAPTIAPPRQGSQTGLGCAANACYVTTPSTYTITETITTTSAGAQIATTTLTATTVLTPTPPTALPTSSDPNAVAKFIPTKVDKVVASSAPSGNGGSLTRAQIGGIIAGAVAMLIIFITLTIIIIKRLNRVAEAIDSRKESSAGDLNRTHPPGMTQYSRPPASDAGDEQVAFAITNRMRGGGRAPSDSGYSTSQQQLPTPHNFPSSTLSDSGNSAGYFDATPDRVHNLPGHHPPDNSRASTDSSQAVSSAQHHQQQQRYGAHGRHWSSASEQSANSSSDAGAGVGSPLLPAELDTDGAFIPELPTTTGVADVRGVSGGNGGGGGGVPGVGRPWLGHARRHSGGHHTRGRSEGSVSGASGGGGGNGVALDVVSESVEVMHGYYGPRD</sequence>
<feature type="compositionally biased region" description="Polar residues" evidence="1">
    <location>
        <begin position="229"/>
        <end position="255"/>
    </location>
</feature>
<feature type="region of interest" description="Disordered" evidence="1">
    <location>
        <begin position="177"/>
        <end position="207"/>
    </location>
</feature>
<feature type="compositionally biased region" description="Basic residues" evidence="1">
    <location>
        <begin position="377"/>
        <end position="388"/>
    </location>
</feature>
<keyword evidence="2" id="KW-0472">Membrane</keyword>
<evidence type="ECO:0000256" key="1">
    <source>
        <dbReference type="SAM" id="MobiDB-lite"/>
    </source>
</evidence>
<keyword evidence="4" id="KW-1185">Reference proteome</keyword>
<dbReference type="EMBL" id="MU838997">
    <property type="protein sequence ID" value="KAK1772823.1"/>
    <property type="molecule type" value="Genomic_DNA"/>
</dbReference>
<evidence type="ECO:0000256" key="2">
    <source>
        <dbReference type="SAM" id="Phobius"/>
    </source>
</evidence>
<comment type="caution">
    <text evidence="3">The sequence shown here is derived from an EMBL/GenBank/DDBJ whole genome shotgun (WGS) entry which is preliminary data.</text>
</comment>
<reference evidence="3" key="1">
    <citation type="submission" date="2023-06" db="EMBL/GenBank/DDBJ databases">
        <title>Genome-scale phylogeny and comparative genomics of the fungal order Sordariales.</title>
        <authorList>
            <consortium name="Lawrence Berkeley National Laboratory"/>
            <person name="Hensen N."/>
            <person name="Bonometti L."/>
            <person name="Westerberg I."/>
            <person name="Brannstrom I.O."/>
            <person name="Guillou S."/>
            <person name="Cros-Aarteil S."/>
            <person name="Calhoun S."/>
            <person name="Haridas S."/>
            <person name="Kuo A."/>
            <person name="Mondo S."/>
            <person name="Pangilinan J."/>
            <person name="Riley R."/>
            <person name="Labutti K."/>
            <person name="Andreopoulos B."/>
            <person name="Lipzen A."/>
            <person name="Chen C."/>
            <person name="Yanf M."/>
            <person name="Daum C."/>
            <person name="Ng V."/>
            <person name="Clum A."/>
            <person name="Steindorff A."/>
            <person name="Ohm R."/>
            <person name="Martin F."/>
            <person name="Silar P."/>
            <person name="Natvig D."/>
            <person name="Lalanne C."/>
            <person name="Gautier V."/>
            <person name="Ament-Velasquez S.L."/>
            <person name="Kruys A."/>
            <person name="Hutchinson M.I."/>
            <person name="Powell A.J."/>
            <person name="Barry K."/>
            <person name="Miller A.N."/>
            <person name="Grigoriev I.V."/>
            <person name="Debuchy R."/>
            <person name="Gladieux P."/>
            <person name="Thoren M.H."/>
            <person name="Johannesson H."/>
        </authorList>
    </citation>
    <scope>NUCLEOTIDE SEQUENCE</scope>
    <source>
        <strain evidence="3">8032-3</strain>
    </source>
</reference>
<gene>
    <name evidence="3" type="ORF">QBC33DRAFT_584156</name>
</gene>